<reference evidence="3" key="1">
    <citation type="journal article" date="2014" name="Int. J. Syst. Evol. Microbiol.">
        <title>Complete genome sequence of Corynebacterium casei LMG S-19264T (=DSM 44701T), isolated from a smear-ripened cheese.</title>
        <authorList>
            <consortium name="US DOE Joint Genome Institute (JGI-PGF)"/>
            <person name="Walter F."/>
            <person name="Albersmeier A."/>
            <person name="Kalinowski J."/>
            <person name="Ruckert C."/>
        </authorList>
    </citation>
    <scope>NUCLEOTIDE SEQUENCE</scope>
    <source>
        <strain evidence="3">CGMCC 1.15447</strain>
    </source>
</reference>
<protein>
    <recommendedName>
        <fullName evidence="5">DUF2393 domain-containing protein</fullName>
    </recommendedName>
</protein>
<dbReference type="AlphaFoldDB" id="A0A916W4E3"/>
<gene>
    <name evidence="3" type="ORF">GCM10011507_17750</name>
</gene>
<dbReference type="Proteomes" id="UP000648801">
    <property type="component" value="Unassembled WGS sequence"/>
</dbReference>
<keyword evidence="2" id="KW-0472">Membrane</keyword>
<evidence type="ECO:0000313" key="3">
    <source>
        <dbReference type="EMBL" id="GGA66674.1"/>
    </source>
</evidence>
<dbReference type="InterPro" id="IPR013417">
    <property type="entry name" value="CHP02588"/>
</dbReference>
<evidence type="ECO:0000313" key="4">
    <source>
        <dbReference type="Proteomes" id="UP000648801"/>
    </source>
</evidence>
<keyword evidence="2" id="KW-1133">Transmembrane helix</keyword>
<evidence type="ECO:0008006" key="5">
    <source>
        <dbReference type="Google" id="ProtNLM"/>
    </source>
</evidence>
<name>A0A916W4E3_9BACT</name>
<evidence type="ECO:0000256" key="2">
    <source>
        <dbReference type="SAM" id="Phobius"/>
    </source>
</evidence>
<accession>A0A916W4E3</accession>
<dbReference type="EMBL" id="BMJB01000001">
    <property type="protein sequence ID" value="GGA66674.1"/>
    <property type="molecule type" value="Genomic_DNA"/>
</dbReference>
<organism evidence="3 4">
    <name type="scientific">Edaphobacter acidisoli</name>
    <dbReference type="NCBI Taxonomy" id="2040573"/>
    <lineage>
        <taxon>Bacteria</taxon>
        <taxon>Pseudomonadati</taxon>
        <taxon>Acidobacteriota</taxon>
        <taxon>Terriglobia</taxon>
        <taxon>Terriglobales</taxon>
        <taxon>Acidobacteriaceae</taxon>
        <taxon>Edaphobacter</taxon>
    </lineage>
</organism>
<keyword evidence="2" id="KW-0812">Transmembrane</keyword>
<sequence>MGNSPTEKPEQPSPAMFETKPAGDARMPAVAWVVAGVVVLAVVVVLLVVGRRKSGPPTNTIQPLAAYATNLPLSQFAMSESDSYVGGKSTFVDGHIHNAGDKTVIGISVQVIFRNDEGMPPRIETLPMTFIRTREPYIDTQSVASNPLKPGDDRDFRLIFESIPDNWNMQMPEVHIIGVETK</sequence>
<feature type="transmembrane region" description="Helical" evidence="2">
    <location>
        <begin position="29"/>
        <end position="49"/>
    </location>
</feature>
<reference evidence="3" key="2">
    <citation type="submission" date="2020-09" db="EMBL/GenBank/DDBJ databases">
        <authorList>
            <person name="Sun Q."/>
            <person name="Zhou Y."/>
        </authorList>
    </citation>
    <scope>NUCLEOTIDE SEQUENCE</scope>
    <source>
        <strain evidence="3">CGMCC 1.15447</strain>
    </source>
</reference>
<proteinExistence type="predicted"/>
<feature type="region of interest" description="Disordered" evidence="1">
    <location>
        <begin position="1"/>
        <end position="20"/>
    </location>
</feature>
<dbReference type="Pfam" id="PF09624">
    <property type="entry name" value="DUF2393"/>
    <property type="match status" value="1"/>
</dbReference>
<keyword evidence="4" id="KW-1185">Reference proteome</keyword>
<comment type="caution">
    <text evidence="3">The sequence shown here is derived from an EMBL/GenBank/DDBJ whole genome shotgun (WGS) entry which is preliminary data.</text>
</comment>
<evidence type="ECO:0000256" key="1">
    <source>
        <dbReference type="SAM" id="MobiDB-lite"/>
    </source>
</evidence>